<evidence type="ECO:0000313" key="2">
    <source>
        <dbReference type="EMBL" id="PZR51682.1"/>
    </source>
</evidence>
<dbReference type="EMBL" id="QKWH01000018">
    <property type="protein sequence ID" value="PZR51682.1"/>
    <property type="molecule type" value="Genomic_DNA"/>
</dbReference>
<protein>
    <submittedName>
        <fullName evidence="2">DUF2516 domain-containing protein</fullName>
    </submittedName>
</protein>
<dbReference type="InterPro" id="IPR019662">
    <property type="entry name" value="DUF2516"/>
</dbReference>
<dbReference type="AlphaFoldDB" id="A0A2W5WKV1"/>
<organism evidence="2 3">
    <name type="scientific">Xylanimonas oleitrophica</name>
    <dbReference type="NCBI Taxonomy" id="2607479"/>
    <lineage>
        <taxon>Bacteria</taxon>
        <taxon>Bacillati</taxon>
        <taxon>Actinomycetota</taxon>
        <taxon>Actinomycetes</taxon>
        <taxon>Micrococcales</taxon>
        <taxon>Promicromonosporaceae</taxon>
        <taxon>Xylanimonas</taxon>
    </lineage>
</organism>
<feature type="transmembrane region" description="Helical" evidence="1">
    <location>
        <begin position="47"/>
        <end position="63"/>
    </location>
</feature>
<evidence type="ECO:0000256" key="1">
    <source>
        <dbReference type="SAM" id="Phobius"/>
    </source>
</evidence>
<comment type="caution">
    <text evidence="2">The sequence shown here is derived from an EMBL/GenBank/DDBJ whole genome shotgun (WGS) entry which is preliminary data.</text>
</comment>
<gene>
    <name evidence="2" type="ORF">DNL40_15380</name>
</gene>
<reference evidence="2 3" key="1">
    <citation type="submission" date="2018-06" db="EMBL/GenBank/DDBJ databases">
        <title>Whole genome sequencing of a novel hydrocarbon degrading bacterial strain, PW21 isolated from oil contaminated produced water sample.</title>
        <authorList>
            <person name="Nagkirti P."/>
            <person name="Shaikh A."/>
            <person name="Gowdaman V."/>
            <person name="Engineer A.E."/>
            <person name="Dagar S."/>
            <person name="Dhakephalkar P.K."/>
        </authorList>
    </citation>
    <scope>NUCLEOTIDE SEQUENCE [LARGE SCALE GENOMIC DNA]</scope>
    <source>
        <strain evidence="2 3">PW21</strain>
    </source>
</reference>
<dbReference type="Proteomes" id="UP000248783">
    <property type="component" value="Unassembled WGS sequence"/>
</dbReference>
<accession>A0A2W5WKV1</accession>
<keyword evidence="1" id="KW-1133">Transmembrane helix</keyword>
<keyword evidence="1" id="KW-0812">Transmembrane</keyword>
<name>A0A2W5WKV1_9MICO</name>
<evidence type="ECO:0000313" key="3">
    <source>
        <dbReference type="Proteomes" id="UP000248783"/>
    </source>
</evidence>
<proteinExistence type="predicted"/>
<sequence length="108" mass="11698">MIGSFQLLLIAVLAVGIVAFQVVALVDAVRRPQRAFAAEGKQTKQRWLLFLGIALVIGVLGLPPSYVTAPILNLISLAPAVIYWVDVRPAIKPYGTGNGPRRPRGPQW</sequence>
<keyword evidence="3" id="KW-1185">Reference proteome</keyword>
<dbReference type="Pfam" id="PF10724">
    <property type="entry name" value="DUF2516"/>
    <property type="match status" value="1"/>
</dbReference>
<feature type="transmembrane region" description="Helical" evidence="1">
    <location>
        <begin position="6"/>
        <end position="26"/>
    </location>
</feature>
<keyword evidence="1" id="KW-0472">Membrane</keyword>